<proteinExistence type="predicted"/>
<dbReference type="RefSeq" id="WP_171470403.1">
    <property type="nucleotide sequence ID" value="NZ_CP053452.2"/>
</dbReference>
<sequence length="50" mass="5186">MTGAAFDFRKPPPGELGRQATGWLSAGCRRAAGPAARLLPYPVTLAVGEC</sequence>
<dbReference type="Proteomes" id="UP000503447">
    <property type="component" value="Chromosome"/>
</dbReference>
<name>A0A6M5YM08_9BACT</name>
<reference evidence="2" key="1">
    <citation type="submission" date="2020-05" db="EMBL/GenBank/DDBJ databases">
        <title>Frigoriglobus tundricola gen. nov., sp. nov., a psychrotolerant cellulolytic planctomycete of the family Gemmataceae with two divergent copies of 16S rRNA gene.</title>
        <authorList>
            <person name="Kulichevskaya I.S."/>
            <person name="Ivanova A.A."/>
            <person name="Naumoff D.G."/>
            <person name="Beletsky A.V."/>
            <person name="Rijpstra W.I.C."/>
            <person name="Sinninghe Damste J.S."/>
            <person name="Mardanov A.V."/>
            <person name="Ravin N.V."/>
            <person name="Dedysh S.N."/>
        </authorList>
    </citation>
    <scope>NUCLEOTIDE SEQUENCE [LARGE SCALE GENOMIC DNA]</scope>
    <source>
        <strain evidence="2">PL17</strain>
    </source>
</reference>
<keyword evidence="2" id="KW-1185">Reference proteome</keyword>
<evidence type="ECO:0000313" key="2">
    <source>
        <dbReference type="Proteomes" id="UP000503447"/>
    </source>
</evidence>
<gene>
    <name evidence="1" type="ORF">FTUN_1910</name>
</gene>
<dbReference type="KEGG" id="ftj:FTUN_1910"/>
<organism evidence="1 2">
    <name type="scientific">Frigoriglobus tundricola</name>
    <dbReference type="NCBI Taxonomy" id="2774151"/>
    <lineage>
        <taxon>Bacteria</taxon>
        <taxon>Pseudomonadati</taxon>
        <taxon>Planctomycetota</taxon>
        <taxon>Planctomycetia</taxon>
        <taxon>Gemmatales</taxon>
        <taxon>Gemmataceae</taxon>
        <taxon>Frigoriglobus</taxon>
    </lineage>
</organism>
<protein>
    <submittedName>
        <fullName evidence="1">Uncharacterized protein</fullName>
    </submittedName>
</protein>
<dbReference type="AlphaFoldDB" id="A0A6M5YM08"/>
<accession>A0A6M5YM08</accession>
<evidence type="ECO:0000313" key="1">
    <source>
        <dbReference type="EMBL" id="QJW94390.1"/>
    </source>
</evidence>
<dbReference type="EMBL" id="CP053452">
    <property type="protein sequence ID" value="QJW94390.1"/>
    <property type="molecule type" value="Genomic_DNA"/>
</dbReference>